<accession>A0AC35TV42</accession>
<protein>
    <submittedName>
        <fullName evidence="2">Uncharacterized protein</fullName>
    </submittedName>
</protein>
<dbReference type="WBParaSite" id="RSKR_0000421500.1">
    <property type="protein sequence ID" value="RSKR_0000421500.1"/>
    <property type="gene ID" value="RSKR_0000421500"/>
</dbReference>
<reference evidence="2" key="1">
    <citation type="submission" date="2016-11" db="UniProtKB">
        <authorList>
            <consortium name="WormBaseParasite"/>
        </authorList>
    </citation>
    <scope>IDENTIFICATION</scope>
    <source>
        <strain evidence="2">KR3021</strain>
    </source>
</reference>
<proteinExistence type="predicted"/>
<sequence length="583" mass="66432">MKEGDFFETPFGNKRKIVAPRTTDEEELFLAQQYHNHWQLLEAKLAYGVEDGRNRRLILLEQIAEDLSRTFGVASRDRRFVEQKIRDMKKNGRRCLLARRKQLEGFRKEPNKAIKLIVEALENKDLLKATVEIGKNIGTTSFGQTDGMLRCAGEEGLSDEMEFLEEDTNLGMNNNNNILLTNTTDSDLPLFVKTGLGVVGSNNNLNSSFTMDNSFNYSLMNNNLFGAINSAPVANVSFAFTNNCLSINQPLLYESIADFLQRQSNGFKLETPLSLLSENIQPLLDHHVFNKDLLPENKGLSKSGKSKKERKVRGSNQVWKCVTKFETSDQYEAWLNTEIGRWYRNKRIQLTSGYQHLFYCRYSQKAGYQQCRSQMRANYSNETGHISIELNDKEHHHEHISEHGDKRMNSRQHRLPLLTSFSIESNSSLDPSKVVTTQQPNNAGLLTINSTNFADSAHANIDTSTNTNSTVSNESNFTIDSARSPTTSISSNEHHSSDGSRTNPSPALSHKANQKKSNSYLRNMTMQRMVLREELDKNREIKKFYQLLNQRLETVSDGLIKFLELGSTYFSENLNKSDFVNMK</sequence>
<evidence type="ECO:0000313" key="1">
    <source>
        <dbReference type="Proteomes" id="UP000095286"/>
    </source>
</evidence>
<dbReference type="Proteomes" id="UP000095286">
    <property type="component" value="Unplaced"/>
</dbReference>
<organism evidence="1 2">
    <name type="scientific">Rhabditophanes sp. KR3021</name>
    <dbReference type="NCBI Taxonomy" id="114890"/>
    <lineage>
        <taxon>Eukaryota</taxon>
        <taxon>Metazoa</taxon>
        <taxon>Ecdysozoa</taxon>
        <taxon>Nematoda</taxon>
        <taxon>Chromadorea</taxon>
        <taxon>Rhabditida</taxon>
        <taxon>Tylenchina</taxon>
        <taxon>Panagrolaimomorpha</taxon>
        <taxon>Strongyloidoidea</taxon>
        <taxon>Alloionematidae</taxon>
        <taxon>Rhabditophanes</taxon>
    </lineage>
</organism>
<evidence type="ECO:0000313" key="2">
    <source>
        <dbReference type="WBParaSite" id="RSKR_0000421500.1"/>
    </source>
</evidence>
<name>A0AC35TV42_9BILA</name>